<name>A0A0G3XB77_9SPHN</name>
<dbReference type="SUPFAM" id="SSF69618">
    <property type="entry name" value="HemD-like"/>
    <property type="match status" value="1"/>
</dbReference>
<dbReference type="STRING" id="543877.AM2010_1801"/>
<dbReference type="GO" id="GO:0033014">
    <property type="term" value="P:tetrapyrrole biosynthetic process"/>
    <property type="evidence" value="ECO:0007669"/>
    <property type="project" value="InterPro"/>
</dbReference>
<evidence type="ECO:0000313" key="3">
    <source>
        <dbReference type="Proteomes" id="UP000037643"/>
    </source>
</evidence>
<gene>
    <name evidence="2" type="ORF">AM2010_1801</name>
</gene>
<dbReference type="Proteomes" id="UP000037643">
    <property type="component" value="Chromosome"/>
</dbReference>
<sequence>MSLPIIVVRPEPGLSATLEAAEAIGLRTRGHPLAAVAPLKWDAPGDADFDALLLGSANAVRHAGPALTRWQGRPAHVVAEATASAAREAGLRVETVGEGGLQPLVETLRPHAPIRLLRLAGERHRPLSPPRGVAIETRIVYRVDYRQLPPDLAQRLRHGALVLLHSGEAARHFAQECDRCGVGRGGVAIAALAPRIADLAGPGWREVRCAPQPTDAALLALARDMCH</sequence>
<feature type="domain" description="Tetrapyrrole biosynthesis uroporphyrinogen III synthase" evidence="1">
    <location>
        <begin position="32"/>
        <end position="219"/>
    </location>
</feature>
<dbReference type="RefSeq" id="WP_047806798.1">
    <property type="nucleotide sequence ID" value="NZ_CP011805.1"/>
</dbReference>
<organism evidence="2 3">
    <name type="scientific">Pelagerythrobacter marensis</name>
    <dbReference type="NCBI Taxonomy" id="543877"/>
    <lineage>
        <taxon>Bacteria</taxon>
        <taxon>Pseudomonadati</taxon>
        <taxon>Pseudomonadota</taxon>
        <taxon>Alphaproteobacteria</taxon>
        <taxon>Sphingomonadales</taxon>
        <taxon>Erythrobacteraceae</taxon>
        <taxon>Pelagerythrobacter</taxon>
    </lineage>
</organism>
<dbReference type="CDD" id="cd06578">
    <property type="entry name" value="HemD"/>
    <property type="match status" value="1"/>
</dbReference>
<dbReference type="InterPro" id="IPR036108">
    <property type="entry name" value="4pyrrol_syn_uPrphyn_synt_sf"/>
</dbReference>
<evidence type="ECO:0000313" key="2">
    <source>
        <dbReference type="EMBL" id="AKM07864.1"/>
    </source>
</evidence>
<dbReference type="EMBL" id="CP011805">
    <property type="protein sequence ID" value="AKM07864.1"/>
    <property type="molecule type" value="Genomic_DNA"/>
</dbReference>
<dbReference type="PATRIC" id="fig|543877.4.peg.1825"/>
<reference evidence="2 3" key="1">
    <citation type="submission" date="2015-06" db="EMBL/GenBank/DDBJ databases">
        <authorList>
            <person name="Kim K.M."/>
        </authorList>
    </citation>
    <scope>NUCLEOTIDE SEQUENCE [LARGE SCALE GENOMIC DNA]</scope>
    <source>
        <strain evidence="2 3">KCTC 22370</strain>
    </source>
</reference>
<dbReference type="InterPro" id="IPR003754">
    <property type="entry name" value="4pyrrol_synth_uPrphyn_synth"/>
</dbReference>
<dbReference type="Pfam" id="PF02602">
    <property type="entry name" value="HEM4"/>
    <property type="match status" value="1"/>
</dbReference>
<protein>
    <submittedName>
        <fullName evidence="2">Uroporphyrinogen-III synthase</fullName>
    </submittedName>
</protein>
<dbReference type="GO" id="GO:0004852">
    <property type="term" value="F:uroporphyrinogen-III synthase activity"/>
    <property type="evidence" value="ECO:0007669"/>
    <property type="project" value="InterPro"/>
</dbReference>
<keyword evidence="3" id="KW-1185">Reference proteome</keyword>
<dbReference type="AlphaFoldDB" id="A0A0G3XB77"/>
<evidence type="ECO:0000259" key="1">
    <source>
        <dbReference type="Pfam" id="PF02602"/>
    </source>
</evidence>
<proteinExistence type="predicted"/>
<dbReference type="KEGG" id="amx:AM2010_1801"/>
<dbReference type="Gene3D" id="3.40.50.10090">
    <property type="match status" value="2"/>
</dbReference>
<accession>A0A0G3XB77</accession>
<dbReference type="OrthoDB" id="7424801at2"/>